<reference evidence="1 2" key="2">
    <citation type="journal article" date="2022" name="Mol. Ecol. Resour.">
        <title>The genomes of chicory, endive, great burdock and yacon provide insights into Asteraceae paleo-polyploidization history and plant inulin production.</title>
        <authorList>
            <person name="Fan W."/>
            <person name="Wang S."/>
            <person name="Wang H."/>
            <person name="Wang A."/>
            <person name="Jiang F."/>
            <person name="Liu H."/>
            <person name="Zhao H."/>
            <person name="Xu D."/>
            <person name="Zhang Y."/>
        </authorList>
    </citation>
    <scope>NUCLEOTIDE SEQUENCE [LARGE SCALE GENOMIC DNA]</scope>
    <source>
        <strain evidence="2">cv. Punajuju</strain>
        <tissue evidence="1">Leaves</tissue>
    </source>
</reference>
<evidence type="ECO:0000313" key="2">
    <source>
        <dbReference type="Proteomes" id="UP001055811"/>
    </source>
</evidence>
<proteinExistence type="predicted"/>
<gene>
    <name evidence="1" type="ORF">L2E82_13737</name>
</gene>
<comment type="caution">
    <text evidence="1">The sequence shown here is derived from an EMBL/GenBank/DDBJ whole genome shotgun (WGS) entry which is preliminary data.</text>
</comment>
<keyword evidence="2" id="KW-1185">Reference proteome</keyword>
<evidence type="ECO:0000313" key="1">
    <source>
        <dbReference type="EMBL" id="KAI3763741.1"/>
    </source>
</evidence>
<protein>
    <submittedName>
        <fullName evidence="1">Uncharacterized protein</fullName>
    </submittedName>
</protein>
<accession>A0ACB9EYD4</accession>
<dbReference type="EMBL" id="CM042011">
    <property type="protein sequence ID" value="KAI3763741.1"/>
    <property type="molecule type" value="Genomic_DNA"/>
</dbReference>
<organism evidence="1 2">
    <name type="scientific">Cichorium intybus</name>
    <name type="common">Chicory</name>
    <dbReference type="NCBI Taxonomy" id="13427"/>
    <lineage>
        <taxon>Eukaryota</taxon>
        <taxon>Viridiplantae</taxon>
        <taxon>Streptophyta</taxon>
        <taxon>Embryophyta</taxon>
        <taxon>Tracheophyta</taxon>
        <taxon>Spermatophyta</taxon>
        <taxon>Magnoliopsida</taxon>
        <taxon>eudicotyledons</taxon>
        <taxon>Gunneridae</taxon>
        <taxon>Pentapetalae</taxon>
        <taxon>asterids</taxon>
        <taxon>campanulids</taxon>
        <taxon>Asterales</taxon>
        <taxon>Asteraceae</taxon>
        <taxon>Cichorioideae</taxon>
        <taxon>Cichorieae</taxon>
        <taxon>Cichoriinae</taxon>
        <taxon>Cichorium</taxon>
    </lineage>
</organism>
<sequence>MIVYQGDAFASTGIQVTKNQRDQSLMNSVGRALYYEPVKIWDKKTRKLTDFMTHFSFSINALNSSKYGDGLSFMLMPFELEIPKGSFGGYLGLFNSSNNSVVAVEFDSFKNPWDPSDNHVGINVNSIISVANISWDSSIKDGKMANA</sequence>
<dbReference type="Proteomes" id="UP001055811">
    <property type="component" value="Linkage Group LG03"/>
</dbReference>
<reference evidence="2" key="1">
    <citation type="journal article" date="2022" name="Mol. Ecol. Resour.">
        <title>The genomes of chicory, endive, great burdock and yacon provide insights into Asteraceae palaeo-polyploidization history and plant inulin production.</title>
        <authorList>
            <person name="Fan W."/>
            <person name="Wang S."/>
            <person name="Wang H."/>
            <person name="Wang A."/>
            <person name="Jiang F."/>
            <person name="Liu H."/>
            <person name="Zhao H."/>
            <person name="Xu D."/>
            <person name="Zhang Y."/>
        </authorList>
    </citation>
    <scope>NUCLEOTIDE SEQUENCE [LARGE SCALE GENOMIC DNA]</scope>
    <source>
        <strain evidence="2">cv. Punajuju</strain>
    </source>
</reference>
<name>A0ACB9EYD4_CICIN</name>